<keyword evidence="2" id="KW-1185">Reference proteome</keyword>
<protein>
    <submittedName>
        <fullName evidence="1">Uncharacterized protein</fullName>
    </submittedName>
</protein>
<sequence length="277" mass="30865">MSQGDVARHEGAEGTKLACRKAMWRHKACMSQDDVARHGGADGDTKLACRKVMWLAWVAWVFGEACGPFTRPLPFGKETTYEAFSMLCCAGHYLLPHRKAGNQVLPFERRLQPARAHPRLRGFGYGFVLSLLRQHRPSLTVVRGSSSIGHRVCSITLAERQGWLGSLFGGILCSFDLGPWSISKSEGREAQRQLHVGFVVSLFQCLTAKTSESFREKIFHGSYRSARLKVVGAFGIGKSRLWQQKVSARVVMALARGLLRFSKVKKWRFQPSVASAV</sequence>
<evidence type="ECO:0000313" key="2">
    <source>
        <dbReference type="Proteomes" id="UP000507245"/>
    </source>
</evidence>
<dbReference type="Proteomes" id="UP000507245">
    <property type="component" value="Unassembled WGS sequence"/>
</dbReference>
<organism evidence="1 2">
    <name type="scientific">Prunus armeniaca</name>
    <name type="common">Apricot</name>
    <name type="synonym">Armeniaca vulgaris</name>
    <dbReference type="NCBI Taxonomy" id="36596"/>
    <lineage>
        <taxon>Eukaryota</taxon>
        <taxon>Viridiplantae</taxon>
        <taxon>Streptophyta</taxon>
        <taxon>Embryophyta</taxon>
        <taxon>Tracheophyta</taxon>
        <taxon>Spermatophyta</taxon>
        <taxon>Magnoliopsida</taxon>
        <taxon>eudicotyledons</taxon>
        <taxon>Gunneridae</taxon>
        <taxon>Pentapetalae</taxon>
        <taxon>rosids</taxon>
        <taxon>fabids</taxon>
        <taxon>Rosales</taxon>
        <taxon>Rosaceae</taxon>
        <taxon>Amygdaloideae</taxon>
        <taxon>Amygdaleae</taxon>
        <taxon>Prunus</taxon>
    </lineage>
</organism>
<name>A0A6J5WPD7_PRUAR</name>
<evidence type="ECO:0000313" key="1">
    <source>
        <dbReference type="EMBL" id="CAB4302231.1"/>
    </source>
</evidence>
<proteinExistence type="predicted"/>
<dbReference type="EMBL" id="CAEKKB010000002">
    <property type="protein sequence ID" value="CAB4302231.1"/>
    <property type="molecule type" value="Genomic_DNA"/>
</dbReference>
<dbReference type="OrthoDB" id="1175505at2759"/>
<accession>A0A6J5WPD7</accession>
<reference evidence="2" key="1">
    <citation type="journal article" date="2020" name="Genome Biol.">
        <title>Gamete binning: chromosome-level and haplotype-resolved genome assembly enabled by high-throughput single-cell sequencing of gamete genomes.</title>
        <authorList>
            <person name="Campoy J.A."/>
            <person name="Sun H."/>
            <person name="Goel M."/>
            <person name="Jiao W.-B."/>
            <person name="Folz-Donahue K."/>
            <person name="Wang N."/>
            <person name="Rubio M."/>
            <person name="Liu C."/>
            <person name="Kukat C."/>
            <person name="Ruiz D."/>
            <person name="Huettel B."/>
            <person name="Schneeberger K."/>
        </authorList>
    </citation>
    <scope>NUCLEOTIDE SEQUENCE [LARGE SCALE GENOMIC DNA]</scope>
    <source>
        <strain evidence="2">cv. Rojo Pasion</strain>
    </source>
</reference>
<gene>
    <name evidence="1" type="ORF">ORAREDHAP_LOCUS17849</name>
</gene>
<dbReference type="AlphaFoldDB" id="A0A6J5WPD7"/>